<organism evidence="2">
    <name type="scientific">uncultured Solirubrobacteraceae bacterium</name>
    <dbReference type="NCBI Taxonomy" id="1162706"/>
    <lineage>
        <taxon>Bacteria</taxon>
        <taxon>Bacillati</taxon>
        <taxon>Actinomycetota</taxon>
        <taxon>Thermoleophilia</taxon>
        <taxon>Solirubrobacterales</taxon>
        <taxon>Solirubrobacteraceae</taxon>
        <taxon>environmental samples</taxon>
    </lineage>
</organism>
<feature type="compositionally biased region" description="Low complexity" evidence="1">
    <location>
        <begin position="83"/>
        <end position="93"/>
    </location>
</feature>
<gene>
    <name evidence="2" type="ORF">AVDCRST_MAG67-2737</name>
</gene>
<feature type="compositionally biased region" description="Basic and acidic residues" evidence="1">
    <location>
        <begin position="1"/>
        <end position="15"/>
    </location>
</feature>
<evidence type="ECO:0000256" key="1">
    <source>
        <dbReference type="SAM" id="MobiDB-lite"/>
    </source>
</evidence>
<feature type="region of interest" description="Disordered" evidence="1">
    <location>
        <begin position="1"/>
        <end position="93"/>
    </location>
</feature>
<dbReference type="EMBL" id="CADCVQ010000116">
    <property type="protein sequence ID" value="CAA9511602.1"/>
    <property type="molecule type" value="Genomic_DNA"/>
</dbReference>
<dbReference type="AlphaFoldDB" id="A0A6J4T2H5"/>
<feature type="non-terminal residue" evidence="2">
    <location>
        <position position="1"/>
    </location>
</feature>
<dbReference type="GO" id="GO:0016740">
    <property type="term" value="F:transferase activity"/>
    <property type="evidence" value="ECO:0007669"/>
    <property type="project" value="UniProtKB-KW"/>
</dbReference>
<proteinExistence type="predicted"/>
<evidence type="ECO:0000313" key="2">
    <source>
        <dbReference type="EMBL" id="CAA9511602.1"/>
    </source>
</evidence>
<feature type="compositionally biased region" description="Basic residues" evidence="1">
    <location>
        <begin position="25"/>
        <end position="44"/>
    </location>
</feature>
<feature type="non-terminal residue" evidence="2">
    <location>
        <position position="232"/>
    </location>
</feature>
<accession>A0A6J4T2H5</accession>
<reference evidence="2" key="1">
    <citation type="submission" date="2020-02" db="EMBL/GenBank/DDBJ databases">
        <authorList>
            <person name="Meier V. D."/>
        </authorList>
    </citation>
    <scope>NUCLEOTIDE SEQUENCE</scope>
    <source>
        <strain evidence="2">AVDCRST_MAG67</strain>
    </source>
</reference>
<protein>
    <submittedName>
        <fullName evidence="2">Glycosyl transferase, family 2</fullName>
    </submittedName>
</protein>
<name>A0A6J4T2H5_9ACTN</name>
<feature type="compositionally biased region" description="Basic residues" evidence="1">
    <location>
        <begin position="71"/>
        <end position="82"/>
    </location>
</feature>
<sequence length="232" mass="26017">EHRPPRLDPHPDARRGARAATPARPSRRAVRRVGDRGRRRRVARRNPADRARAPRAGARGPEHRRAGYAAQRRRARRGRRRPAVPARRQPPSARRVCVACGGLARGPAGRGRQLRAALRRRRPLRAHARRGVPPPAPARLLLRRLVDLGAPRRLRRARRLSRDRDHGRLRLRAAPGAQRRHALPAGSRDHVGAALAPRRHRAHPRRLVSHPLAVRRGRRAAAARAPVPRGAV</sequence>
<keyword evidence="2" id="KW-0808">Transferase</keyword>